<dbReference type="AlphaFoldDB" id="A0A2P2PPR2"/>
<name>A0A2P2PPR2_RHIMU</name>
<protein>
    <submittedName>
        <fullName evidence="1">Uncharacterized protein</fullName>
    </submittedName>
</protein>
<accession>A0A2P2PPR2</accession>
<reference evidence="1" key="1">
    <citation type="submission" date="2018-02" db="EMBL/GenBank/DDBJ databases">
        <title>Rhizophora mucronata_Transcriptome.</title>
        <authorList>
            <person name="Meera S.P."/>
            <person name="Sreeshan A."/>
            <person name="Augustine A."/>
        </authorList>
    </citation>
    <scope>NUCLEOTIDE SEQUENCE</scope>
    <source>
        <tissue evidence="1">Leaf</tissue>
    </source>
</reference>
<proteinExistence type="predicted"/>
<sequence>MGRRKKKMLCWTIKELRAHCSHEM</sequence>
<evidence type="ECO:0000313" key="1">
    <source>
        <dbReference type="EMBL" id="MBX56742.1"/>
    </source>
</evidence>
<organism evidence="1">
    <name type="scientific">Rhizophora mucronata</name>
    <name type="common">Asiatic mangrove</name>
    <dbReference type="NCBI Taxonomy" id="61149"/>
    <lineage>
        <taxon>Eukaryota</taxon>
        <taxon>Viridiplantae</taxon>
        <taxon>Streptophyta</taxon>
        <taxon>Embryophyta</taxon>
        <taxon>Tracheophyta</taxon>
        <taxon>Spermatophyta</taxon>
        <taxon>Magnoliopsida</taxon>
        <taxon>eudicotyledons</taxon>
        <taxon>Gunneridae</taxon>
        <taxon>Pentapetalae</taxon>
        <taxon>rosids</taxon>
        <taxon>fabids</taxon>
        <taxon>Malpighiales</taxon>
        <taxon>Rhizophoraceae</taxon>
        <taxon>Rhizophora</taxon>
    </lineage>
</organism>
<dbReference type="EMBL" id="GGEC01076258">
    <property type="protein sequence ID" value="MBX56742.1"/>
    <property type="molecule type" value="Transcribed_RNA"/>
</dbReference>